<reference evidence="2" key="3">
    <citation type="submission" date="2020-12" db="UniProtKB">
        <authorList>
            <consortium name="EnsemblPlants"/>
        </authorList>
    </citation>
    <scope>IDENTIFICATION</scope>
</reference>
<keyword evidence="1" id="KW-0472">Membrane</keyword>
<keyword evidence="1" id="KW-0812">Transmembrane</keyword>
<reference evidence="2 3" key="1">
    <citation type="journal article" date="2008" name="Science">
        <title>The Physcomitrella genome reveals evolutionary insights into the conquest of land by plants.</title>
        <authorList>
            <person name="Rensing S."/>
            <person name="Lang D."/>
            <person name="Zimmer A."/>
            <person name="Terry A."/>
            <person name="Salamov A."/>
            <person name="Shapiro H."/>
            <person name="Nishiyama T."/>
            <person name="Perroud P.-F."/>
            <person name="Lindquist E."/>
            <person name="Kamisugi Y."/>
            <person name="Tanahashi T."/>
            <person name="Sakakibara K."/>
            <person name="Fujita T."/>
            <person name="Oishi K."/>
            <person name="Shin-I T."/>
            <person name="Kuroki Y."/>
            <person name="Toyoda A."/>
            <person name="Suzuki Y."/>
            <person name="Hashimoto A."/>
            <person name="Yamaguchi K."/>
            <person name="Sugano A."/>
            <person name="Kohara Y."/>
            <person name="Fujiyama A."/>
            <person name="Anterola A."/>
            <person name="Aoki S."/>
            <person name="Ashton N."/>
            <person name="Barbazuk W.B."/>
            <person name="Barker E."/>
            <person name="Bennetzen J."/>
            <person name="Bezanilla M."/>
            <person name="Blankenship R."/>
            <person name="Cho S.H."/>
            <person name="Dutcher S."/>
            <person name="Estelle M."/>
            <person name="Fawcett J.A."/>
            <person name="Gundlach H."/>
            <person name="Hanada K."/>
            <person name="Heyl A."/>
            <person name="Hicks K.A."/>
            <person name="Hugh J."/>
            <person name="Lohr M."/>
            <person name="Mayer K."/>
            <person name="Melkozernov A."/>
            <person name="Murata T."/>
            <person name="Nelson D."/>
            <person name="Pils B."/>
            <person name="Prigge M."/>
            <person name="Reiss B."/>
            <person name="Renner T."/>
            <person name="Rombauts S."/>
            <person name="Rushton P."/>
            <person name="Sanderfoot A."/>
            <person name="Schween G."/>
            <person name="Shiu S.-H."/>
            <person name="Stueber K."/>
            <person name="Theodoulou F.L."/>
            <person name="Tu H."/>
            <person name="Van de Peer Y."/>
            <person name="Verrier P.J."/>
            <person name="Waters E."/>
            <person name="Wood A."/>
            <person name="Yang L."/>
            <person name="Cove D."/>
            <person name="Cuming A."/>
            <person name="Hasebe M."/>
            <person name="Lucas S."/>
            <person name="Mishler D.B."/>
            <person name="Reski R."/>
            <person name="Grigoriev I."/>
            <person name="Quatrano R.S."/>
            <person name="Boore J.L."/>
        </authorList>
    </citation>
    <scope>NUCLEOTIDE SEQUENCE [LARGE SCALE GENOMIC DNA]</scope>
    <source>
        <strain evidence="2 3">cv. Gransden 2004</strain>
    </source>
</reference>
<dbReference type="RefSeq" id="XP_024383291.1">
    <property type="nucleotide sequence ID" value="XM_024527523.2"/>
</dbReference>
<reference evidence="2 3" key="2">
    <citation type="journal article" date="2018" name="Plant J.">
        <title>The Physcomitrella patens chromosome-scale assembly reveals moss genome structure and evolution.</title>
        <authorList>
            <person name="Lang D."/>
            <person name="Ullrich K.K."/>
            <person name="Murat F."/>
            <person name="Fuchs J."/>
            <person name="Jenkins J."/>
            <person name="Haas F.B."/>
            <person name="Piednoel M."/>
            <person name="Gundlach H."/>
            <person name="Van Bel M."/>
            <person name="Meyberg R."/>
            <person name="Vives C."/>
            <person name="Morata J."/>
            <person name="Symeonidi A."/>
            <person name="Hiss M."/>
            <person name="Muchero W."/>
            <person name="Kamisugi Y."/>
            <person name="Saleh O."/>
            <person name="Blanc G."/>
            <person name="Decker E.L."/>
            <person name="van Gessel N."/>
            <person name="Grimwood J."/>
            <person name="Hayes R.D."/>
            <person name="Graham S.W."/>
            <person name="Gunter L.E."/>
            <person name="McDaniel S.F."/>
            <person name="Hoernstein S.N.W."/>
            <person name="Larsson A."/>
            <person name="Li F.W."/>
            <person name="Perroud P.F."/>
            <person name="Phillips J."/>
            <person name="Ranjan P."/>
            <person name="Rokshar D.S."/>
            <person name="Rothfels C.J."/>
            <person name="Schneider L."/>
            <person name="Shu S."/>
            <person name="Stevenson D.W."/>
            <person name="Thummler F."/>
            <person name="Tillich M."/>
            <person name="Villarreal Aguilar J.C."/>
            <person name="Widiez T."/>
            <person name="Wong G.K."/>
            <person name="Wymore A."/>
            <person name="Zhang Y."/>
            <person name="Zimmer A.D."/>
            <person name="Quatrano R.S."/>
            <person name="Mayer K.F.X."/>
            <person name="Goodstein D."/>
            <person name="Casacuberta J.M."/>
            <person name="Vandepoele K."/>
            <person name="Reski R."/>
            <person name="Cuming A.C."/>
            <person name="Tuskan G.A."/>
            <person name="Maumus F."/>
            <person name="Salse J."/>
            <person name="Schmutz J."/>
            <person name="Rensing S.A."/>
        </authorList>
    </citation>
    <scope>NUCLEOTIDE SEQUENCE [LARGE SCALE GENOMIC DNA]</scope>
    <source>
        <strain evidence="2 3">cv. Gransden 2004</strain>
    </source>
</reference>
<dbReference type="EMBL" id="ABEU02000008">
    <property type="status" value="NOT_ANNOTATED_CDS"/>
    <property type="molecule type" value="Genomic_DNA"/>
</dbReference>
<dbReference type="KEGG" id="ppp:112286025"/>
<evidence type="ECO:0000313" key="3">
    <source>
        <dbReference type="Proteomes" id="UP000006727"/>
    </source>
</evidence>
<dbReference type="Proteomes" id="UP000006727">
    <property type="component" value="Chromosome 8"/>
</dbReference>
<proteinExistence type="predicted"/>
<dbReference type="Gramene" id="Pp3c8_13810V3.2">
    <property type="protein sequence ID" value="Pp3c8_13810V3.2"/>
    <property type="gene ID" value="Pp3c8_13810"/>
</dbReference>
<protein>
    <submittedName>
        <fullName evidence="2">Uncharacterized protein</fullName>
    </submittedName>
</protein>
<name>A0A7I4EG31_PHYPA</name>
<keyword evidence="1" id="KW-1133">Transmembrane helix</keyword>
<dbReference type="EnsemblPlants" id="Pp3c8_13810V3.2">
    <property type="protein sequence ID" value="Pp3c8_13810V3.2"/>
    <property type="gene ID" value="Pp3c8_13810"/>
</dbReference>
<evidence type="ECO:0000313" key="2">
    <source>
        <dbReference type="EnsemblPlants" id="Pp3c8_13810V3.2"/>
    </source>
</evidence>
<keyword evidence="3" id="KW-1185">Reference proteome</keyword>
<sequence>MAGAVDLLYLMAFEASKKVLVLKCLLSGDRCDWVGIVPLGLLVLAFMLWICSTDKSTWRSVLELAWAGGKPSGEKAEDIEAGQYSFADLDEDLAAVVESPHLRGGILDQLSVLIE</sequence>
<gene>
    <name evidence="2" type="primary">LOC112286025</name>
</gene>
<feature type="transmembrane region" description="Helical" evidence="1">
    <location>
        <begin position="33"/>
        <end position="51"/>
    </location>
</feature>
<accession>A0A7I4EG31</accession>
<dbReference type="AlphaFoldDB" id="A0A7I4EG31"/>
<evidence type="ECO:0000256" key="1">
    <source>
        <dbReference type="SAM" id="Phobius"/>
    </source>
</evidence>
<organism evidence="2 3">
    <name type="scientific">Physcomitrium patens</name>
    <name type="common">Spreading-leaved earth moss</name>
    <name type="synonym">Physcomitrella patens</name>
    <dbReference type="NCBI Taxonomy" id="3218"/>
    <lineage>
        <taxon>Eukaryota</taxon>
        <taxon>Viridiplantae</taxon>
        <taxon>Streptophyta</taxon>
        <taxon>Embryophyta</taxon>
        <taxon>Bryophyta</taxon>
        <taxon>Bryophytina</taxon>
        <taxon>Bryopsida</taxon>
        <taxon>Funariidae</taxon>
        <taxon>Funariales</taxon>
        <taxon>Funariaceae</taxon>
        <taxon>Physcomitrium</taxon>
    </lineage>
</organism>
<dbReference type="GeneID" id="112286025"/>